<dbReference type="InterPro" id="IPR025196">
    <property type="entry name" value="DUF4126"/>
</dbReference>
<proteinExistence type="predicted"/>
<dbReference type="Pfam" id="PF13548">
    <property type="entry name" value="DUF4126"/>
    <property type="match status" value="1"/>
</dbReference>
<feature type="transmembrane region" description="Helical" evidence="1">
    <location>
        <begin position="159"/>
        <end position="185"/>
    </location>
</feature>
<accession>A0ABV8LJU9</accession>
<keyword evidence="4" id="KW-1185">Reference proteome</keyword>
<dbReference type="Proteomes" id="UP001595816">
    <property type="component" value="Unassembled WGS sequence"/>
</dbReference>
<sequence>MLEALTGTGLAGAAGLNAYIPLLAIGLLDRYTNLITLPDSWKWLSNGWVLIILAVLLAVELVADKVPLVDHANDVIQTVVRPTAGGLAFTAGSTSETVTVTDPGSFFESKQWVPMLIGIILAGTVHLTKAAARPVVNTLTLGFGTPVVSTAEDATSVTLSVVAIIIPVLVLLFIGLFIWLMWWVVTRRRRRARARAAAGATQYTQ</sequence>
<dbReference type="EMBL" id="JBHSAY010000005">
    <property type="protein sequence ID" value="MFC4130731.1"/>
    <property type="molecule type" value="Genomic_DNA"/>
</dbReference>
<protein>
    <submittedName>
        <fullName evidence="3">DUF4126 domain-containing protein</fullName>
    </submittedName>
</protein>
<keyword evidence="1" id="KW-1133">Transmembrane helix</keyword>
<name>A0ABV8LJU9_9ACTN</name>
<dbReference type="RefSeq" id="WP_253757323.1">
    <property type="nucleotide sequence ID" value="NZ_JAMZDZ010000001.1"/>
</dbReference>
<organism evidence="3 4">
    <name type="scientific">Hamadaea flava</name>
    <dbReference type="NCBI Taxonomy" id="1742688"/>
    <lineage>
        <taxon>Bacteria</taxon>
        <taxon>Bacillati</taxon>
        <taxon>Actinomycetota</taxon>
        <taxon>Actinomycetes</taxon>
        <taxon>Micromonosporales</taxon>
        <taxon>Micromonosporaceae</taxon>
        <taxon>Hamadaea</taxon>
    </lineage>
</organism>
<reference evidence="4" key="1">
    <citation type="journal article" date="2019" name="Int. J. Syst. Evol. Microbiol.">
        <title>The Global Catalogue of Microorganisms (GCM) 10K type strain sequencing project: providing services to taxonomists for standard genome sequencing and annotation.</title>
        <authorList>
            <consortium name="The Broad Institute Genomics Platform"/>
            <consortium name="The Broad Institute Genome Sequencing Center for Infectious Disease"/>
            <person name="Wu L."/>
            <person name="Ma J."/>
        </authorList>
    </citation>
    <scope>NUCLEOTIDE SEQUENCE [LARGE SCALE GENOMIC DNA]</scope>
    <source>
        <strain evidence="4">CGMCC 4.7289</strain>
    </source>
</reference>
<keyword evidence="1" id="KW-0472">Membrane</keyword>
<evidence type="ECO:0000313" key="4">
    <source>
        <dbReference type="Proteomes" id="UP001595816"/>
    </source>
</evidence>
<keyword evidence="1" id="KW-0812">Transmembrane</keyword>
<evidence type="ECO:0000259" key="2">
    <source>
        <dbReference type="Pfam" id="PF13548"/>
    </source>
</evidence>
<feature type="transmembrane region" description="Helical" evidence="1">
    <location>
        <begin position="12"/>
        <end position="31"/>
    </location>
</feature>
<evidence type="ECO:0000256" key="1">
    <source>
        <dbReference type="SAM" id="Phobius"/>
    </source>
</evidence>
<feature type="domain" description="DUF4126" evidence="2">
    <location>
        <begin position="5"/>
        <end position="186"/>
    </location>
</feature>
<comment type="caution">
    <text evidence="3">The sequence shown here is derived from an EMBL/GenBank/DDBJ whole genome shotgun (WGS) entry which is preliminary data.</text>
</comment>
<feature type="transmembrane region" description="Helical" evidence="1">
    <location>
        <begin position="43"/>
        <end position="63"/>
    </location>
</feature>
<evidence type="ECO:0000313" key="3">
    <source>
        <dbReference type="EMBL" id="MFC4130731.1"/>
    </source>
</evidence>
<gene>
    <name evidence="3" type="ORF">ACFOZ4_08955</name>
</gene>